<dbReference type="NCBIfam" id="TIGR01783">
    <property type="entry name" value="TonB-siderophor"/>
    <property type="match status" value="1"/>
</dbReference>
<dbReference type="Pfam" id="PF07715">
    <property type="entry name" value="Plug"/>
    <property type="match status" value="1"/>
</dbReference>
<evidence type="ECO:0000256" key="10">
    <source>
        <dbReference type="ARBA" id="ARBA00023077"/>
    </source>
</evidence>
<dbReference type="GO" id="GO:0015891">
    <property type="term" value="P:siderophore transport"/>
    <property type="evidence" value="ECO:0007669"/>
    <property type="project" value="InterPro"/>
</dbReference>
<dbReference type="Proteomes" id="UP000198462">
    <property type="component" value="Unassembled WGS sequence"/>
</dbReference>
<protein>
    <submittedName>
        <fullName evidence="19">TonB-dependent siderophore receptor</fullName>
    </submittedName>
</protein>
<dbReference type="InterPro" id="IPR037066">
    <property type="entry name" value="Plug_dom_sf"/>
</dbReference>
<comment type="subcellular location">
    <subcellularLocation>
        <location evidence="1 14">Cell outer membrane</location>
        <topology evidence="1 14">Multi-pass membrane protein</topology>
    </subcellularLocation>
</comment>
<keyword evidence="10 15" id="KW-0798">TonB box</keyword>
<keyword evidence="12 19" id="KW-0675">Receptor</keyword>
<dbReference type="InterPro" id="IPR036942">
    <property type="entry name" value="Beta-barrel_TonB_sf"/>
</dbReference>
<dbReference type="InterPro" id="IPR000531">
    <property type="entry name" value="Beta-barrel_TonB"/>
</dbReference>
<dbReference type="PANTHER" id="PTHR32552">
    <property type="entry name" value="FERRICHROME IRON RECEPTOR-RELATED"/>
    <property type="match status" value="1"/>
</dbReference>
<comment type="caution">
    <text evidence="19">The sequence shown here is derived from an EMBL/GenBank/DDBJ whole genome shotgun (WGS) entry which is preliminary data.</text>
</comment>
<dbReference type="GO" id="GO:0038023">
    <property type="term" value="F:signaling receptor activity"/>
    <property type="evidence" value="ECO:0007669"/>
    <property type="project" value="InterPro"/>
</dbReference>
<keyword evidence="11 14" id="KW-0472">Membrane</keyword>
<keyword evidence="6 14" id="KW-0812">Transmembrane</keyword>
<keyword evidence="13 14" id="KW-0998">Cell outer membrane</keyword>
<dbReference type="SUPFAM" id="SSF56935">
    <property type="entry name" value="Porins"/>
    <property type="match status" value="1"/>
</dbReference>
<evidence type="ECO:0000259" key="18">
    <source>
        <dbReference type="Pfam" id="PF07715"/>
    </source>
</evidence>
<feature type="domain" description="TonB-dependent receptor plug" evidence="18">
    <location>
        <begin position="64"/>
        <end position="163"/>
    </location>
</feature>
<evidence type="ECO:0000256" key="2">
    <source>
        <dbReference type="ARBA" id="ARBA00009810"/>
    </source>
</evidence>
<dbReference type="InterPro" id="IPR039426">
    <property type="entry name" value="TonB-dep_rcpt-like"/>
</dbReference>
<keyword evidence="9" id="KW-0406">Ion transport</keyword>
<keyword evidence="7 16" id="KW-0732">Signal</keyword>
<evidence type="ECO:0000313" key="20">
    <source>
        <dbReference type="Proteomes" id="UP000198462"/>
    </source>
</evidence>
<evidence type="ECO:0000256" key="11">
    <source>
        <dbReference type="ARBA" id="ARBA00023136"/>
    </source>
</evidence>
<dbReference type="GO" id="GO:0015344">
    <property type="term" value="F:siderophore uptake transmembrane transporter activity"/>
    <property type="evidence" value="ECO:0007669"/>
    <property type="project" value="TreeGrafter"/>
</dbReference>
<dbReference type="AlphaFoldDB" id="A0A219B0J1"/>
<accession>A0A219B0J1</accession>
<keyword evidence="4 14" id="KW-1134">Transmembrane beta strand</keyword>
<evidence type="ECO:0000256" key="5">
    <source>
        <dbReference type="ARBA" id="ARBA00022496"/>
    </source>
</evidence>
<evidence type="ECO:0000256" key="7">
    <source>
        <dbReference type="ARBA" id="ARBA00022729"/>
    </source>
</evidence>
<gene>
    <name evidence="19" type="ORF">B5C34_15390</name>
</gene>
<reference evidence="20" key="1">
    <citation type="submission" date="2017-05" db="EMBL/GenBank/DDBJ databases">
        <authorList>
            <person name="Lin X."/>
        </authorList>
    </citation>
    <scope>NUCLEOTIDE SEQUENCE [LARGE SCALE GENOMIC DNA]</scope>
    <source>
        <strain evidence="20">JLT2012</strain>
    </source>
</reference>
<feature type="chain" id="PRO_5013030369" evidence="16">
    <location>
        <begin position="27"/>
        <end position="734"/>
    </location>
</feature>
<keyword evidence="3 14" id="KW-0813">Transport</keyword>
<feature type="domain" description="TonB-dependent receptor-like beta-barrel" evidence="17">
    <location>
        <begin position="239"/>
        <end position="703"/>
    </location>
</feature>
<dbReference type="PROSITE" id="PS52016">
    <property type="entry name" value="TONB_DEPENDENT_REC_3"/>
    <property type="match status" value="1"/>
</dbReference>
<dbReference type="InterPro" id="IPR010105">
    <property type="entry name" value="TonB_sidphr_rcpt"/>
</dbReference>
<evidence type="ECO:0000256" key="3">
    <source>
        <dbReference type="ARBA" id="ARBA00022448"/>
    </source>
</evidence>
<dbReference type="Gene3D" id="2.170.130.10">
    <property type="entry name" value="TonB-dependent receptor, plug domain"/>
    <property type="match status" value="1"/>
</dbReference>
<evidence type="ECO:0000256" key="14">
    <source>
        <dbReference type="PROSITE-ProRule" id="PRU01360"/>
    </source>
</evidence>
<keyword evidence="5" id="KW-0410">Iron transport</keyword>
<evidence type="ECO:0000256" key="1">
    <source>
        <dbReference type="ARBA" id="ARBA00004571"/>
    </source>
</evidence>
<dbReference type="OrthoDB" id="9760333at2"/>
<dbReference type="PANTHER" id="PTHR32552:SF89">
    <property type="entry name" value="CATECHOLATE SIDEROPHORE RECEPTOR FIU"/>
    <property type="match status" value="1"/>
</dbReference>
<dbReference type="RefSeq" id="WP_088713676.1">
    <property type="nucleotide sequence ID" value="NZ_NFZT01000007.1"/>
</dbReference>
<evidence type="ECO:0000256" key="6">
    <source>
        <dbReference type="ARBA" id="ARBA00022692"/>
    </source>
</evidence>
<dbReference type="InterPro" id="IPR012910">
    <property type="entry name" value="Plug_dom"/>
</dbReference>
<evidence type="ECO:0000259" key="17">
    <source>
        <dbReference type="Pfam" id="PF00593"/>
    </source>
</evidence>
<name>A0A219B0J1_9SPHN</name>
<evidence type="ECO:0000313" key="19">
    <source>
        <dbReference type="EMBL" id="OWV31882.1"/>
    </source>
</evidence>
<dbReference type="EMBL" id="NFZT01000007">
    <property type="protein sequence ID" value="OWV31882.1"/>
    <property type="molecule type" value="Genomic_DNA"/>
</dbReference>
<evidence type="ECO:0000256" key="13">
    <source>
        <dbReference type="ARBA" id="ARBA00023237"/>
    </source>
</evidence>
<keyword evidence="8" id="KW-0408">Iron</keyword>
<dbReference type="CDD" id="cd01347">
    <property type="entry name" value="ligand_gated_channel"/>
    <property type="match status" value="1"/>
</dbReference>
<evidence type="ECO:0000256" key="9">
    <source>
        <dbReference type="ARBA" id="ARBA00023065"/>
    </source>
</evidence>
<keyword evidence="20" id="KW-1185">Reference proteome</keyword>
<evidence type="ECO:0000256" key="16">
    <source>
        <dbReference type="SAM" id="SignalP"/>
    </source>
</evidence>
<evidence type="ECO:0000256" key="12">
    <source>
        <dbReference type="ARBA" id="ARBA00023170"/>
    </source>
</evidence>
<dbReference type="GO" id="GO:0009279">
    <property type="term" value="C:cell outer membrane"/>
    <property type="evidence" value="ECO:0007669"/>
    <property type="project" value="UniProtKB-SubCell"/>
</dbReference>
<proteinExistence type="inferred from homology"/>
<sequence length="734" mass="78331">MSSSIRHAKFLALGCVGFVATAPALAQETPEEETQLEGVAVTYESVDDDYSVPDIRSPKSTAPLIDTPRIVTVIPEEVLKDTASFSLQEALRTVPGITLGAGEGGVASADIPFIRGVDATGDVFVDGVRDIGSQTREVFALEAIEVAKGPSSAFGGRGTAAGAINLVSKVARAGDFAEVQATAGTEDFYRVTADVNQELGDSFAVRLVGMYQDAMIPGRDEVYDDRWGITPSVSFGVGEDVTATLDYYHLETDAMPDYGLPLTSRNQLPGGVREPADVDPDNFYGLLARDFQETRVDAVTFQIDAQVSDNVVLSHITRYSNSRNNYIVTNPDDSAGNVQNGYVWRNTKSRNSLNEGIASNSNLSAVFETGGIEHSLSTGFEFTLSDSTNRNYSVETGSYRFNADDPDSGCNAQGLAEGNCAPLANPDPSDPWTGSITRSSSPSSASAEDYSVYLFDTVTLTESLLLNGGIRWTKFNAEGSGCGRGGCYNAENEADFVTWQAGAIFKPTGTTSLYASYGNSKTPPGTTVGEGSDNLGSNNQLNEPQEYENYEIGAKAELFEGGLLLSGALFRVDRNNILQVDSDADVVTDIFDSARLQGVEVSVSGTAGPVSLVVGYTYVDSELTDGSANDGNRLPQTPEHNLAATLDWEVTPRFSIGGGAYGASEKFADGGNLVRADGYVRFDAHAAYEVSDYLGIRVNVQNISDERYIVKLRNPHFAVPAQGRQALVTLTGRF</sequence>
<evidence type="ECO:0000256" key="8">
    <source>
        <dbReference type="ARBA" id="ARBA00023004"/>
    </source>
</evidence>
<dbReference type="Gene3D" id="2.40.170.20">
    <property type="entry name" value="TonB-dependent receptor, beta-barrel domain"/>
    <property type="match status" value="1"/>
</dbReference>
<feature type="signal peptide" evidence="16">
    <location>
        <begin position="1"/>
        <end position="26"/>
    </location>
</feature>
<evidence type="ECO:0000256" key="4">
    <source>
        <dbReference type="ARBA" id="ARBA00022452"/>
    </source>
</evidence>
<comment type="similarity">
    <text evidence="2 14 15">Belongs to the TonB-dependent receptor family.</text>
</comment>
<organism evidence="19 20">
    <name type="scientific">Pacificimonas flava</name>
    <dbReference type="NCBI Taxonomy" id="1234595"/>
    <lineage>
        <taxon>Bacteria</taxon>
        <taxon>Pseudomonadati</taxon>
        <taxon>Pseudomonadota</taxon>
        <taxon>Alphaproteobacteria</taxon>
        <taxon>Sphingomonadales</taxon>
        <taxon>Sphingosinicellaceae</taxon>
        <taxon>Pacificimonas</taxon>
    </lineage>
</organism>
<dbReference type="Pfam" id="PF00593">
    <property type="entry name" value="TonB_dep_Rec_b-barrel"/>
    <property type="match status" value="1"/>
</dbReference>
<evidence type="ECO:0000256" key="15">
    <source>
        <dbReference type="RuleBase" id="RU003357"/>
    </source>
</evidence>